<dbReference type="Proteomes" id="UP000477782">
    <property type="component" value="Unassembled WGS sequence"/>
</dbReference>
<dbReference type="PANTHER" id="PTHR22911">
    <property type="entry name" value="ACYL-MALONYL CONDENSING ENZYME-RELATED"/>
    <property type="match status" value="1"/>
</dbReference>
<dbReference type="InterPro" id="IPR037185">
    <property type="entry name" value="EmrE-like"/>
</dbReference>
<feature type="transmembrane region" description="Helical" evidence="1">
    <location>
        <begin position="113"/>
        <end position="131"/>
    </location>
</feature>
<dbReference type="SUPFAM" id="SSF103481">
    <property type="entry name" value="Multidrug resistance efflux transporter EmrE"/>
    <property type="match status" value="2"/>
</dbReference>
<evidence type="ECO:0000256" key="1">
    <source>
        <dbReference type="SAM" id="Phobius"/>
    </source>
</evidence>
<proteinExistence type="predicted"/>
<feature type="domain" description="EamA" evidence="2">
    <location>
        <begin position="140"/>
        <end position="265"/>
    </location>
</feature>
<keyword evidence="4" id="KW-1185">Reference proteome</keyword>
<feature type="domain" description="EamA" evidence="2">
    <location>
        <begin position="2"/>
        <end position="128"/>
    </location>
</feature>
<dbReference type="GO" id="GO:0016020">
    <property type="term" value="C:membrane"/>
    <property type="evidence" value="ECO:0007669"/>
    <property type="project" value="InterPro"/>
</dbReference>
<accession>A0A6M0QP43</accession>
<feature type="transmembrane region" description="Helical" evidence="1">
    <location>
        <begin position="137"/>
        <end position="154"/>
    </location>
</feature>
<evidence type="ECO:0000313" key="4">
    <source>
        <dbReference type="Proteomes" id="UP000477782"/>
    </source>
</evidence>
<name>A0A6M0QP43_9RHOB</name>
<feature type="transmembrane region" description="Helical" evidence="1">
    <location>
        <begin position="254"/>
        <end position="271"/>
    </location>
</feature>
<dbReference type="PANTHER" id="PTHR22911:SF135">
    <property type="entry name" value="BLR4310 PROTEIN"/>
    <property type="match status" value="1"/>
</dbReference>
<evidence type="ECO:0000259" key="2">
    <source>
        <dbReference type="Pfam" id="PF00892"/>
    </source>
</evidence>
<keyword evidence="1" id="KW-0812">Transmembrane</keyword>
<reference evidence="3 4" key="1">
    <citation type="submission" date="2020-02" db="EMBL/GenBank/DDBJ databases">
        <authorList>
            <person name="Chen W.-M."/>
        </authorList>
    </citation>
    <scope>NUCLEOTIDE SEQUENCE [LARGE SCALE GENOMIC DNA]</scope>
    <source>
        <strain evidence="3 4">KMS-5</strain>
    </source>
</reference>
<dbReference type="InterPro" id="IPR000620">
    <property type="entry name" value="EamA_dom"/>
</dbReference>
<sequence length="284" mass="29952">MVGSMAAFAVEDLFLKRAAMALPPGQVIAMMGAGGALVFWLLAALKRQRILTAPALRGAALVRSLSEAGATMLYITALALIPLSVNSALLQASPLVVTMGAALFLGEPVGWRRWTAIATGFAGVLIVLQPWNDSFQAAGILTVLCVVMLAARDLSTRAMPADIGTFQLVTWAYLALVPAGLVLMVLAGDRVTAIDPTRWFDLAMALISGLFGYYAVTAATRLGEAAVIAPFRYTRLVFALILAMLFLGEQPGPAMLIGAALIIGSGLYTFARERIRARAARVTG</sequence>
<comment type="caution">
    <text evidence="3">The sequence shown here is derived from an EMBL/GenBank/DDBJ whole genome shotgun (WGS) entry which is preliminary data.</text>
</comment>
<feature type="transmembrane region" description="Helical" evidence="1">
    <location>
        <begin position="89"/>
        <end position="106"/>
    </location>
</feature>
<dbReference type="Pfam" id="PF00892">
    <property type="entry name" value="EamA"/>
    <property type="match status" value="2"/>
</dbReference>
<dbReference type="EMBL" id="JAAIVJ010000001">
    <property type="protein sequence ID" value="NEY89215.1"/>
    <property type="molecule type" value="Genomic_DNA"/>
</dbReference>
<keyword evidence="1" id="KW-0472">Membrane</keyword>
<dbReference type="AlphaFoldDB" id="A0A6M0QP43"/>
<dbReference type="Gene3D" id="1.10.3730.20">
    <property type="match status" value="1"/>
</dbReference>
<organism evidence="3 4">
    <name type="scientific">Tabrizicola oligotrophica</name>
    <dbReference type="NCBI Taxonomy" id="2710650"/>
    <lineage>
        <taxon>Bacteria</taxon>
        <taxon>Pseudomonadati</taxon>
        <taxon>Pseudomonadota</taxon>
        <taxon>Alphaproteobacteria</taxon>
        <taxon>Rhodobacterales</taxon>
        <taxon>Paracoccaceae</taxon>
        <taxon>Tabrizicola</taxon>
    </lineage>
</organism>
<gene>
    <name evidence="3" type="ORF">G4Z14_02815</name>
</gene>
<protein>
    <submittedName>
        <fullName evidence="3">DMT family transporter</fullName>
    </submittedName>
</protein>
<feature type="transmembrane region" description="Helical" evidence="1">
    <location>
        <begin position="199"/>
        <end position="219"/>
    </location>
</feature>
<evidence type="ECO:0000313" key="3">
    <source>
        <dbReference type="EMBL" id="NEY89215.1"/>
    </source>
</evidence>
<feature type="transmembrane region" description="Helical" evidence="1">
    <location>
        <begin position="231"/>
        <end position="248"/>
    </location>
</feature>
<keyword evidence="1" id="KW-1133">Transmembrane helix</keyword>
<feature type="transmembrane region" description="Helical" evidence="1">
    <location>
        <begin position="27"/>
        <end position="45"/>
    </location>
</feature>
<feature type="transmembrane region" description="Helical" evidence="1">
    <location>
        <begin position="166"/>
        <end position="187"/>
    </location>
</feature>
<feature type="transmembrane region" description="Helical" evidence="1">
    <location>
        <begin position="65"/>
        <end position="83"/>
    </location>
</feature>